<dbReference type="PANTHER" id="PTHR11733">
    <property type="entry name" value="ZINC METALLOPROTEASE FAMILY M13 NEPRILYSIN-RELATED"/>
    <property type="match status" value="1"/>
</dbReference>
<evidence type="ECO:0000313" key="12">
    <source>
        <dbReference type="RefSeq" id="XP_022243183.1"/>
    </source>
</evidence>
<dbReference type="RefSeq" id="XP_022243183.1">
    <property type="nucleotide sequence ID" value="XM_022387475.1"/>
</dbReference>
<proteinExistence type="inferred from homology"/>
<keyword evidence="8" id="KW-0472">Membrane</keyword>
<comment type="cofactor">
    <cofactor evidence="1">
        <name>Zn(2+)</name>
        <dbReference type="ChEBI" id="CHEBI:29105"/>
    </cofactor>
</comment>
<evidence type="ECO:0000256" key="7">
    <source>
        <dbReference type="ARBA" id="ARBA00023049"/>
    </source>
</evidence>
<keyword evidence="6" id="KW-0862">Zinc</keyword>
<evidence type="ECO:0000313" key="11">
    <source>
        <dbReference type="Proteomes" id="UP000694941"/>
    </source>
</evidence>
<evidence type="ECO:0000256" key="4">
    <source>
        <dbReference type="ARBA" id="ARBA00022723"/>
    </source>
</evidence>
<dbReference type="Gene3D" id="1.10.1380.10">
    <property type="entry name" value="Neutral endopeptidase , domain2"/>
    <property type="match status" value="2"/>
</dbReference>
<evidence type="ECO:0000256" key="3">
    <source>
        <dbReference type="ARBA" id="ARBA00022670"/>
    </source>
</evidence>
<dbReference type="Proteomes" id="UP000694941">
    <property type="component" value="Unplaced"/>
</dbReference>
<protein>
    <submittedName>
        <fullName evidence="12">Neprilysin-11-like</fullName>
    </submittedName>
</protein>
<dbReference type="InterPro" id="IPR018497">
    <property type="entry name" value="Peptidase_M13_C"/>
</dbReference>
<dbReference type="InterPro" id="IPR024079">
    <property type="entry name" value="MetalloPept_cat_dom_sf"/>
</dbReference>
<dbReference type="PROSITE" id="PS51885">
    <property type="entry name" value="NEPRILYSIN"/>
    <property type="match status" value="1"/>
</dbReference>
<dbReference type="PANTHER" id="PTHR11733:SF237">
    <property type="entry name" value="NEPRILYSIN-LIKE 4"/>
    <property type="match status" value="1"/>
</dbReference>
<evidence type="ECO:0000256" key="6">
    <source>
        <dbReference type="ARBA" id="ARBA00022833"/>
    </source>
</evidence>
<evidence type="ECO:0000256" key="5">
    <source>
        <dbReference type="ARBA" id="ARBA00022801"/>
    </source>
</evidence>
<comment type="similarity">
    <text evidence="2">Belongs to the peptidase M13 family.</text>
</comment>
<feature type="domain" description="Peptidase M13 N-terminal" evidence="10">
    <location>
        <begin position="64"/>
        <end position="282"/>
    </location>
</feature>
<dbReference type="Pfam" id="PF01431">
    <property type="entry name" value="Peptidase_M13"/>
    <property type="match status" value="1"/>
</dbReference>
<reference evidence="12" key="1">
    <citation type="submission" date="2025-08" db="UniProtKB">
        <authorList>
            <consortium name="RefSeq"/>
        </authorList>
    </citation>
    <scope>IDENTIFICATION</scope>
    <source>
        <tissue evidence="12">Muscle</tissue>
    </source>
</reference>
<keyword evidence="8" id="KW-0812">Transmembrane</keyword>
<keyword evidence="5" id="KW-0378">Hydrolase</keyword>
<evidence type="ECO:0000259" key="10">
    <source>
        <dbReference type="Pfam" id="PF05649"/>
    </source>
</evidence>
<keyword evidence="3" id="KW-0645">Protease</keyword>
<dbReference type="CDD" id="cd08662">
    <property type="entry name" value="M13"/>
    <property type="match status" value="1"/>
</dbReference>
<organism evidence="11 12">
    <name type="scientific">Limulus polyphemus</name>
    <name type="common">Atlantic horseshoe crab</name>
    <dbReference type="NCBI Taxonomy" id="6850"/>
    <lineage>
        <taxon>Eukaryota</taxon>
        <taxon>Metazoa</taxon>
        <taxon>Ecdysozoa</taxon>
        <taxon>Arthropoda</taxon>
        <taxon>Chelicerata</taxon>
        <taxon>Merostomata</taxon>
        <taxon>Xiphosura</taxon>
        <taxon>Limulidae</taxon>
        <taxon>Limulus</taxon>
    </lineage>
</organism>
<dbReference type="SUPFAM" id="SSF55486">
    <property type="entry name" value="Metalloproteases ('zincins'), catalytic domain"/>
    <property type="match status" value="1"/>
</dbReference>
<feature type="domain" description="Peptidase M13 N-terminal" evidence="10">
    <location>
        <begin position="299"/>
        <end position="412"/>
    </location>
</feature>
<evidence type="ECO:0000256" key="8">
    <source>
        <dbReference type="SAM" id="Phobius"/>
    </source>
</evidence>
<dbReference type="Gene3D" id="3.40.390.10">
    <property type="entry name" value="Collagenase (Catalytic Domain)"/>
    <property type="match status" value="1"/>
</dbReference>
<dbReference type="InterPro" id="IPR000718">
    <property type="entry name" value="Peptidase_M13"/>
</dbReference>
<keyword evidence="11" id="KW-1185">Reference proteome</keyword>
<evidence type="ECO:0000256" key="2">
    <source>
        <dbReference type="ARBA" id="ARBA00007357"/>
    </source>
</evidence>
<name>A0ABM1SHS8_LIMPO</name>
<dbReference type="Pfam" id="PF05649">
    <property type="entry name" value="Peptidase_M13_N"/>
    <property type="match status" value="2"/>
</dbReference>
<sequence>MKITRKWLILATLIITFLVCGTVVTIVLVLTFWKTAAEKTVCLTDECREAAAGLLASMNQSVDPCSDFYTYTCGGWINKAVIPDSAKDSIYDVRRKLEFQTTHRLKALLDGISLPKPSAAVTQMKKMYTSCLKMDDNIIHGAATLRKMLNDVGGWPLLSTNWAGDVYNWVHPIAWMIRQLGIVPFISFTIAPDFRNTSTNVIYLGNPVIQGFLITQERQQRKLIQNITKQLQERENKDKVDPEESDIASIFEVEKRIKETLERFPSKNEKEWMKMTVGELISSTKESVMYPVLICRMILRKIASYIGWRIILMRLVIMPKQFRNAYLLAFNNSELEQDLFCVTLTTNSFVYAATHLYLNQHFVPSMKPKIQEIVDNLKREFLFMLSDLEWMDDKTKEIAERKAKEMVDFVAYSDIAVNISKLDKFYNAMEDLGDDNIVQNLWSVSRFLSENIILKLRLSNSRTEWDSKPLSTNAVYYQNKNSFALSVSMLDRPFFDPKFPRYMTYGAIGAVIGHEITHGFDVRGSERDEYGNANNWWTEESRAQFNARTDCFVKQYNNYKVNGTNTLAENIADNGGVRQALKAYRRWVGENNQETLLPNLTGFTQEQLFFLSYGSIWCAKYENVDILQLSRISNYALAQYRVIGSLSNMAEFAEVFNCKAKSEMNPARERCVLW</sequence>
<dbReference type="PRINTS" id="PR00786">
    <property type="entry name" value="NEPRILYSIN"/>
</dbReference>
<keyword evidence="8" id="KW-1133">Transmembrane helix</keyword>
<dbReference type="GeneID" id="106460700"/>
<evidence type="ECO:0000259" key="9">
    <source>
        <dbReference type="Pfam" id="PF01431"/>
    </source>
</evidence>
<accession>A0ABM1SHS8</accession>
<gene>
    <name evidence="12" type="primary">LOC106460700</name>
</gene>
<feature type="domain" description="Peptidase M13 C-terminal" evidence="9">
    <location>
        <begin position="473"/>
        <end position="670"/>
    </location>
</feature>
<keyword evidence="7" id="KW-0482">Metalloprotease</keyword>
<feature type="transmembrane region" description="Helical" evidence="8">
    <location>
        <begin position="7"/>
        <end position="33"/>
    </location>
</feature>
<dbReference type="InterPro" id="IPR008753">
    <property type="entry name" value="Peptidase_M13_N"/>
</dbReference>
<evidence type="ECO:0000256" key="1">
    <source>
        <dbReference type="ARBA" id="ARBA00001947"/>
    </source>
</evidence>
<dbReference type="InterPro" id="IPR042089">
    <property type="entry name" value="Peptidase_M13_dom_2"/>
</dbReference>
<keyword evidence="4" id="KW-0479">Metal-binding</keyword>